<dbReference type="EMBL" id="CM001887">
    <property type="protein sequence ID" value="EOY34423.1"/>
    <property type="molecule type" value="Genomic_DNA"/>
</dbReference>
<accession>A0A061GY93</accession>
<gene>
    <name evidence="2" type="ORF">TCM_042104</name>
</gene>
<feature type="region of interest" description="Disordered" evidence="1">
    <location>
        <begin position="54"/>
        <end position="96"/>
    </location>
</feature>
<dbReference type="AlphaFoldDB" id="A0A061GY93"/>
<sequence length="160" mass="17843">MKSFFEERLVAMPDSVLDSPIAGVPSGREDLCANVQDLLPPPYDVREQEAVFSGEAEQNEGKMKQNTSEGSKNETKTTKAQGHYLEKNLTETRTDDKGKDENFFVLQARVDDSLLPENERRYVTLKGFMGRPLTLFLQGRAGRLGSGKARFQESPKGENG</sequence>
<keyword evidence="3" id="KW-1185">Reference proteome</keyword>
<evidence type="ECO:0000256" key="1">
    <source>
        <dbReference type="SAM" id="MobiDB-lite"/>
    </source>
</evidence>
<organism evidence="2 3">
    <name type="scientific">Theobroma cacao</name>
    <name type="common">Cacao</name>
    <name type="synonym">Cocoa</name>
    <dbReference type="NCBI Taxonomy" id="3641"/>
    <lineage>
        <taxon>Eukaryota</taxon>
        <taxon>Viridiplantae</taxon>
        <taxon>Streptophyta</taxon>
        <taxon>Embryophyta</taxon>
        <taxon>Tracheophyta</taxon>
        <taxon>Spermatophyta</taxon>
        <taxon>Magnoliopsida</taxon>
        <taxon>eudicotyledons</taxon>
        <taxon>Gunneridae</taxon>
        <taxon>Pentapetalae</taxon>
        <taxon>rosids</taxon>
        <taxon>malvids</taxon>
        <taxon>Malvales</taxon>
        <taxon>Malvaceae</taxon>
        <taxon>Byttnerioideae</taxon>
        <taxon>Theobroma</taxon>
    </lineage>
</organism>
<name>A0A061GY93_THECC</name>
<protein>
    <submittedName>
        <fullName evidence="2">Uncharacterized protein</fullName>
    </submittedName>
</protein>
<dbReference type="STRING" id="3641.A0A061GY93"/>
<evidence type="ECO:0000313" key="3">
    <source>
        <dbReference type="Proteomes" id="UP000026915"/>
    </source>
</evidence>
<dbReference type="HOGENOM" id="CLU_1655321_0_0_1"/>
<dbReference type="Gramene" id="EOY34423">
    <property type="protein sequence ID" value="EOY34423"/>
    <property type="gene ID" value="TCM_042104"/>
</dbReference>
<reference evidence="2 3" key="1">
    <citation type="journal article" date="2013" name="Genome Biol.">
        <title>The genome sequence of the most widely cultivated cacao type and its use to identify candidate genes regulating pod color.</title>
        <authorList>
            <person name="Motamayor J.C."/>
            <person name="Mockaitis K."/>
            <person name="Schmutz J."/>
            <person name="Haiminen N."/>
            <person name="Iii D.L."/>
            <person name="Cornejo O."/>
            <person name="Findley S.D."/>
            <person name="Zheng P."/>
            <person name="Utro F."/>
            <person name="Royaert S."/>
            <person name="Saski C."/>
            <person name="Jenkins J."/>
            <person name="Podicheti R."/>
            <person name="Zhao M."/>
            <person name="Scheffler B.E."/>
            <person name="Stack J.C."/>
            <person name="Feltus F.A."/>
            <person name="Mustiga G.M."/>
            <person name="Amores F."/>
            <person name="Phillips W."/>
            <person name="Marelli J.P."/>
            <person name="May G.D."/>
            <person name="Shapiro H."/>
            <person name="Ma J."/>
            <person name="Bustamante C.D."/>
            <person name="Schnell R.J."/>
            <person name="Main D."/>
            <person name="Gilbert D."/>
            <person name="Parida L."/>
            <person name="Kuhn D.N."/>
        </authorList>
    </citation>
    <scope>NUCLEOTIDE SEQUENCE [LARGE SCALE GENOMIC DNA]</scope>
    <source>
        <strain evidence="3">cv. Matina 1-6</strain>
    </source>
</reference>
<evidence type="ECO:0000313" key="2">
    <source>
        <dbReference type="EMBL" id="EOY34423.1"/>
    </source>
</evidence>
<feature type="compositionally biased region" description="Basic and acidic residues" evidence="1">
    <location>
        <begin position="84"/>
        <end position="96"/>
    </location>
</feature>
<dbReference type="InParanoid" id="A0A061GY93"/>
<dbReference type="Proteomes" id="UP000026915">
    <property type="component" value="Chromosome 9"/>
</dbReference>
<proteinExistence type="predicted"/>